<evidence type="ECO:0000313" key="1">
    <source>
        <dbReference type="EMBL" id="OGD85056.1"/>
    </source>
</evidence>
<accession>A0A1F5FZM2</accession>
<dbReference type="AlphaFoldDB" id="A0A1F5FZM2"/>
<dbReference type="EMBL" id="MFAU01000001">
    <property type="protein sequence ID" value="OGD85056.1"/>
    <property type="molecule type" value="Genomic_DNA"/>
</dbReference>
<gene>
    <name evidence="1" type="ORF">A2165_01330</name>
</gene>
<reference evidence="1 2" key="1">
    <citation type="journal article" date="2016" name="Nat. Commun.">
        <title>Thousands of microbial genomes shed light on interconnected biogeochemical processes in an aquifer system.</title>
        <authorList>
            <person name="Anantharaman K."/>
            <person name="Brown C.T."/>
            <person name="Hug L.A."/>
            <person name="Sharon I."/>
            <person name="Castelle C.J."/>
            <person name="Probst A.J."/>
            <person name="Thomas B.C."/>
            <person name="Singh A."/>
            <person name="Wilkins M.J."/>
            <person name="Karaoz U."/>
            <person name="Brodie E.L."/>
            <person name="Williams K.H."/>
            <person name="Hubbard S.S."/>
            <person name="Banfield J.F."/>
        </authorList>
    </citation>
    <scope>NUCLEOTIDE SEQUENCE [LARGE SCALE GENOMIC DNA]</scope>
</reference>
<organism evidence="1 2">
    <name type="scientific">Candidatus Curtissbacteria bacterium RBG_13_40_7</name>
    <dbReference type="NCBI Taxonomy" id="1797706"/>
    <lineage>
        <taxon>Bacteria</taxon>
        <taxon>Candidatus Curtissiibacteriota</taxon>
    </lineage>
</organism>
<dbReference type="Proteomes" id="UP000179252">
    <property type="component" value="Unassembled WGS sequence"/>
</dbReference>
<sequence>MDKALLVVGTLAEAVACIIKEEDWENFKERLAYWNYWEEENWFTLERVIVENGIEYYTEGLPLETLERPPTDFQLDEGYQKFVVKMIEIAKEDRRTLEGQNGSPIESRPH</sequence>
<name>A0A1F5FZM2_9BACT</name>
<proteinExistence type="predicted"/>
<comment type="caution">
    <text evidence="1">The sequence shown here is derived from an EMBL/GenBank/DDBJ whole genome shotgun (WGS) entry which is preliminary data.</text>
</comment>
<evidence type="ECO:0000313" key="2">
    <source>
        <dbReference type="Proteomes" id="UP000179252"/>
    </source>
</evidence>
<protein>
    <submittedName>
        <fullName evidence="1">Uncharacterized protein</fullName>
    </submittedName>
</protein>